<dbReference type="InterPro" id="IPR013766">
    <property type="entry name" value="Thioredoxin_domain"/>
</dbReference>
<comment type="caution">
    <text evidence="2">The sequence shown here is derived from an EMBL/GenBank/DDBJ whole genome shotgun (WGS) entry which is preliminary data.</text>
</comment>
<organism evidence="2 3">
    <name type="scientific">Rhizoctonia solani</name>
    <dbReference type="NCBI Taxonomy" id="456999"/>
    <lineage>
        <taxon>Eukaryota</taxon>
        <taxon>Fungi</taxon>
        <taxon>Dikarya</taxon>
        <taxon>Basidiomycota</taxon>
        <taxon>Agaricomycotina</taxon>
        <taxon>Agaricomycetes</taxon>
        <taxon>Cantharellales</taxon>
        <taxon>Ceratobasidiaceae</taxon>
        <taxon>Rhizoctonia</taxon>
    </lineage>
</organism>
<feature type="domain" description="Thioredoxin" evidence="1">
    <location>
        <begin position="11"/>
        <end position="88"/>
    </location>
</feature>
<dbReference type="SUPFAM" id="SSF52833">
    <property type="entry name" value="Thioredoxin-like"/>
    <property type="match status" value="1"/>
</dbReference>
<proteinExistence type="predicted"/>
<dbReference type="EMBL" id="CAJNJQ010000242">
    <property type="protein sequence ID" value="CAE7065479.1"/>
    <property type="molecule type" value="Genomic_DNA"/>
</dbReference>
<gene>
    <name evidence="2" type="ORF">RDB_LOCUS11206</name>
</gene>
<dbReference type="AlphaFoldDB" id="A0A8H3DUW5"/>
<reference evidence="2" key="1">
    <citation type="submission" date="2021-01" db="EMBL/GenBank/DDBJ databases">
        <authorList>
            <person name="Kaushik A."/>
        </authorList>
    </citation>
    <scope>NUCLEOTIDE SEQUENCE</scope>
    <source>
        <strain evidence="2">AG5</strain>
    </source>
</reference>
<dbReference type="Proteomes" id="UP000663827">
    <property type="component" value="Unassembled WGS sequence"/>
</dbReference>
<protein>
    <recommendedName>
        <fullName evidence="1">Thioredoxin domain-containing protein</fullName>
    </recommendedName>
</protein>
<dbReference type="Pfam" id="PF00085">
    <property type="entry name" value="Thioredoxin"/>
    <property type="match status" value="1"/>
</dbReference>
<name>A0A8H3DUW5_9AGAM</name>
<evidence type="ECO:0000313" key="2">
    <source>
        <dbReference type="EMBL" id="CAE7065479.1"/>
    </source>
</evidence>
<evidence type="ECO:0000313" key="3">
    <source>
        <dbReference type="Proteomes" id="UP000663827"/>
    </source>
</evidence>
<accession>A0A8H3DUW5</accession>
<sequence length="111" mass="12533">MGGLIRIRSKDQLNTILERNRDKLVVIYFESKHVTFGSTMATRYWKLAHANPEVVCTIVEATEAPEVAQHYGIRKFPSVKFIKEGLLKDGKVPEIIGYNKPALSAGIARYK</sequence>
<dbReference type="InterPro" id="IPR036249">
    <property type="entry name" value="Thioredoxin-like_sf"/>
</dbReference>
<dbReference type="Gene3D" id="3.40.30.10">
    <property type="entry name" value="Glutaredoxin"/>
    <property type="match status" value="1"/>
</dbReference>
<evidence type="ECO:0000259" key="1">
    <source>
        <dbReference type="Pfam" id="PF00085"/>
    </source>
</evidence>